<dbReference type="Proteomes" id="UP000759131">
    <property type="component" value="Unassembled WGS sequence"/>
</dbReference>
<accession>A0A7R9Q593</accession>
<sequence length="109" mass="11922">MFCTTGYNEANLTSKRFASDFTAALSCWPNLTTITTLCAPNSTAFILTSRSMGKVIPKWSASVNHSRPKPDHCLVITPTREPSLADHTGNSTSPQVRLAVIHGDCDRRQ</sequence>
<evidence type="ECO:0000313" key="2">
    <source>
        <dbReference type="Proteomes" id="UP000759131"/>
    </source>
</evidence>
<dbReference type="AlphaFoldDB" id="A0A7R9Q593"/>
<name>A0A7R9Q593_9ACAR</name>
<proteinExistence type="predicted"/>
<dbReference type="OrthoDB" id="10662307at2759"/>
<evidence type="ECO:0000313" key="1">
    <source>
        <dbReference type="EMBL" id="CAD7632669.1"/>
    </source>
</evidence>
<dbReference type="EMBL" id="CAJPIZ010011351">
    <property type="protein sequence ID" value="CAG2113099.1"/>
    <property type="molecule type" value="Genomic_DNA"/>
</dbReference>
<reference evidence="1" key="1">
    <citation type="submission" date="2020-11" db="EMBL/GenBank/DDBJ databases">
        <authorList>
            <person name="Tran Van P."/>
        </authorList>
    </citation>
    <scope>NUCLEOTIDE SEQUENCE</scope>
</reference>
<gene>
    <name evidence="1" type="ORF">OSB1V03_LOCUS13071</name>
</gene>
<organism evidence="1">
    <name type="scientific">Medioppia subpectinata</name>
    <dbReference type="NCBI Taxonomy" id="1979941"/>
    <lineage>
        <taxon>Eukaryota</taxon>
        <taxon>Metazoa</taxon>
        <taxon>Ecdysozoa</taxon>
        <taxon>Arthropoda</taxon>
        <taxon>Chelicerata</taxon>
        <taxon>Arachnida</taxon>
        <taxon>Acari</taxon>
        <taxon>Acariformes</taxon>
        <taxon>Sarcoptiformes</taxon>
        <taxon>Oribatida</taxon>
        <taxon>Brachypylina</taxon>
        <taxon>Oppioidea</taxon>
        <taxon>Oppiidae</taxon>
        <taxon>Medioppia</taxon>
    </lineage>
</organism>
<keyword evidence="2" id="KW-1185">Reference proteome</keyword>
<protein>
    <submittedName>
        <fullName evidence="1">Uncharacterized protein</fullName>
    </submittedName>
</protein>
<dbReference type="EMBL" id="OC865926">
    <property type="protein sequence ID" value="CAD7632669.1"/>
    <property type="molecule type" value="Genomic_DNA"/>
</dbReference>